<comment type="caution">
    <text evidence="1">The sequence shown here is derived from an EMBL/GenBank/DDBJ whole genome shotgun (WGS) entry which is preliminary data.</text>
</comment>
<sequence length="68" mass="7294">MRARTERHGQNHPSSSALIALSALFVIIGLVLPGARRHNLQELVPDSRSPRLALPGMNDLALMLAGGQ</sequence>
<accession>A0A4V5MVG2</accession>
<dbReference type="Proteomes" id="UP000309747">
    <property type="component" value="Unassembled WGS sequence"/>
</dbReference>
<protein>
    <submittedName>
        <fullName evidence="1">Uncharacterized protein</fullName>
    </submittedName>
</protein>
<reference evidence="1 2" key="1">
    <citation type="submission" date="2019-04" db="EMBL/GenBank/DDBJ databases">
        <authorList>
            <person name="Li J."/>
        </authorList>
    </citation>
    <scope>NUCLEOTIDE SEQUENCE [LARGE SCALE GENOMIC DNA]</scope>
    <source>
        <strain evidence="1 2">KCTC 42687</strain>
    </source>
</reference>
<keyword evidence="2" id="KW-1185">Reference proteome</keyword>
<evidence type="ECO:0000313" key="1">
    <source>
        <dbReference type="EMBL" id="TJZ91738.1"/>
    </source>
</evidence>
<evidence type="ECO:0000313" key="2">
    <source>
        <dbReference type="Proteomes" id="UP000309747"/>
    </source>
</evidence>
<name>A0A4V5MVG2_9RHOB</name>
<dbReference type="OrthoDB" id="9798188at2"/>
<dbReference type="RefSeq" id="WP_136885910.1">
    <property type="nucleotide sequence ID" value="NZ_SUNI01000007.1"/>
</dbReference>
<dbReference type="AlphaFoldDB" id="A0A4V5MVG2"/>
<dbReference type="EMBL" id="SUNI01000007">
    <property type="protein sequence ID" value="TJZ91738.1"/>
    <property type="molecule type" value="Genomic_DNA"/>
</dbReference>
<proteinExistence type="predicted"/>
<gene>
    <name evidence="1" type="ORF">FA743_09660</name>
</gene>
<organism evidence="1 2">
    <name type="scientific">Paracoccus gahaiensis</name>
    <dbReference type="NCBI Taxonomy" id="1706839"/>
    <lineage>
        <taxon>Bacteria</taxon>
        <taxon>Pseudomonadati</taxon>
        <taxon>Pseudomonadota</taxon>
        <taxon>Alphaproteobacteria</taxon>
        <taxon>Rhodobacterales</taxon>
        <taxon>Paracoccaceae</taxon>
        <taxon>Paracoccus</taxon>
    </lineage>
</organism>